<dbReference type="AlphaFoldDB" id="A0A1J4ME66"/>
<dbReference type="RefSeq" id="XP_028873374.1">
    <property type="nucleotide sequence ID" value="XM_029017576.1"/>
</dbReference>
<evidence type="ECO:0000313" key="3">
    <source>
        <dbReference type="Proteomes" id="UP000186176"/>
    </source>
</evidence>
<feature type="compositionally biased region" description="Polar residues" evidence="1">
    <location>
        <begin position="298"/>
        <end position="308"/>
    </location>
</feature>
<protein>
    <submittedName>
        <fullName evidence="2">Uncharacterized protein</fullName>
    </submittedName>
</protein>
<feature type="region of interest" description="Disordered" evidence="1">
    <location>
        <begin position="454"/>
        <end position="480"/>
    </location>
</feature>
<evidence type="ECO:0000313" key="2">
    <source>
        <dbReference type="EMBL" id="OII71755.1"/>
    </source>
</evidence>
<dbReference type="GeneID" id="39977355"/>
<dbReference type="VEuPathDB" id="CryptoDB:cubi_00562"/>
<evidence type="ECO:0000256" key="1">
    <source>
        <dbReference type="SAM" id="MobiDB-lite"/>
    </source>
</evidence>
<dbReference type="EMBL" id="LRBP01000027">
    <property type="protein sequence ID" value="OII71755.1"/>
    <property type="molecule type" value="Genomic_DNA"/>
</dbReference>
<feature type="region of interest" description="Disordered" evidence="1">
    <location>
        <begin position="298"/>
        <end position="337"/>
    </location>
</feature>
<sequence>MMNLIFIVLSLLIINTVFDGFFLFLSEGKDIASIGICKNLCKGGQVFSAFLPPKEPDCGSFISCNKCDYDAVIKKNDHSSVCSYMFSNEFTHSDFETQVTLFHGKSQLIIPHNSTLSRLSKESNVLSNNKGEKKHGLFTVVVDWKKMKGVDASQCSNGIAEIEWSIFNIGVYRNWDIVAIIETKPEATFPFCFENVEFPLDATRSSKIGSTLPTNIKRLGYSVTNGRPSAVRITKTIAVNQKEMKINPEKAMEILLKRYVSFKISINGASVKQVFSETFYEFKKEELEIKDRIANDSSMDINDSTESDFNTKSQSGNSSKKNSKIHPENSNEPNKKNRLEILKEKLVDKLRGKGFTDPLILDSMMSLGFYSCFRVICTKKKSRGFREESKLDKRIPLTLESARNIHSKALDQFSNLIPQGYTVPLPIHNSEYWVNNHYKPELFNQNLLQEKFRSKKKENNKRNHDKNNYTEESAYTDDESEFSHPLSDLLTMIAFTNSETLQNGVNVNGILETNSLLRVEPDN</sequence>
<name>A0A1J4ME66_9CRYT</name>
<dbReference type="OrthoDB" id="340908at2759"/>
<feature type="compositionally biased region" description="Basic and acidic residues" evidence="1">
    <location>
        <begin position="325"/>
        <end position="337"/>
    </location>
</feature>
<feature type="compositionally biased region" description="Low complexity" evidence="1">
    <location>
        <begin position="310"/>
        <end position="320"/>
    </location>
</feature>
<accession>A0A1J4ME66</accession>
<feature type="compositionally biased region" description="Basic and acidic residues" evidence="1">
    <location>
        <begin position="460"/>
        <end position="469"/>
    </location>
</feature>
<dbReference type="Proteomes" id="UP000186176">
    <property type="component" value="Unassembled WGS sequence"/>
</dbReference>
<comment type="caution">
    <text evidence="2">The sequence shown here is derived from an EMBL/GenBank/DDBJ whole genome shotgun (WGS) entry which is preliminary data.</text>
</comment>
<reference evidence="2 3" key="1">
    <citation type="submission" date="2016-10" db="EMBL/GenBank/DDBJ databases">
        <title>Reductive evolution of mitochondrial metabolism and differential evolution of invasion-related proteins in Cryptosporidium.</title>
        <authorList>
            <person name="Liu S."/>
            <person name="Roellig D.M."/>
            <person name="Guo Y."/>
            <person name="Li N."/>
            <person name="Frace M.A."/>
            <person name="Tang K."/>
            <person name="Zhang L."/>
            <person name="Feng Y."/>
            <person name="Xiao L."/>
        </authorList>
    </citation>
    <scope>NUCLEOTIDE SEQUENCE [LARGE SCALE GENOMIC DNA]</scope>
    <source>
        <strain evidence="2">39726</strain>
    </source>
</reference>
<organism evidence="2 3">
    <name type="scientific">Cryptosporidium ubiquitum</name>
    <dbReference type="NCBI Taxonomy" id="857276"/>
    <lineage>
        <taxon>Eukaryota</taxon>
        <taxon>Sar</taxon>
        <taxon>Alveolata</taxon>
        <taxon>Apicomplexa</taxon>
        <taxon>Conoidasida</taxon>
        <taxon>Coccidia</taxon>
        <taxon>Eucoccidiorida</taxon>
        <taxon>Eimeriorina</taxon>
        <taxon>Cryptosporidiidae</taxon>
        <taxon>Cryptosporidium</taxon>
    </lineage>
</organism>
<gene>
    <name evidence="2" type="ORF">cubi_00562</name>
</gene>
<proteinExistence type="predicted"/>
<keyword evidence="3" id="KW-1185">Reference proteome</keyword>